<dbReference type="AlphaFoldDB" id="A0A6A6NVB6"/>
<dbReference type="EMBL" id="MU001686">
    <property type="protein sequence ID" value="KAF2455725.1"/>
    <property type="molecule type" value="Genomic_DNA"/>
</dbReference>
<gene>
    <name evidence="1" type="ORF">BDY21DRAFT_71317</name>
</gene>
<protein>
    <submittedName>
        <fullName evidence="1">Uncharacterized protein</fullName>
    </submittedName>
</protein>
<sequence>MRYHQPQDVSAVVEAGEHAFLWHAATFWYWYLSFAVHPEELFDEVVGFIHSPAFWTCVAVQSCTTPHLFARFTRVADRGYRIEHTSPKPPEDADVNYAIPLPTWLDEYLASGLRFI</sequence>
<dbReference type="Proteomes" id="UP000799766">
    <property type="component" value="Unassembled WGS sequence"/>
</dbReference>
<accession>A0A6A6NVB6</accession>
<evidence type="ECO:0000313" key="2">
    <source>
        <dbReference type="Proteomes" id="UP000799766"/>
    </source>
</evidence>
<keyword evidence="2" id="KW-1185">Reference proteome</keyword>
<organism evidence="1 2">
    <name type="scientific">Lineolata rhizophorae</name>
    <dbReference type="NCBI Taxonomy" id="578093"/>
    <lineage>
        <taxon>Eukaryota</taxon>
        <taxon>Fungi</taxon>
        <taxon>Dikarya</taxon>
        <taxon>Ascomycota</taxon>
        <taxon>Pezizomycotina</taxon>
        <taxon>Dothideomycetes</taxon>
        <taxon>Dothideomycetes incertae sedis</taxon>
        <taxon>Lineolatales</taxon>
        <taxon>Lineolataceae</taxon>
        <taxon>Lineolata</taxon>
    </lineage>
</organism>
<reference evidence="1" key="1">
    <citation type="journal article" date="2020" name="Stud. Mycol.">
        <title>101 Dothideomycetes genomes: a test case for predicting lifestyles and emergence of pathogens.</title>
        <authorList>
            <person name="Haridas S."/>
            <person name="Albert R."/>
            <person name="Binder M."/>
            <person name="Bloem J."/>
            <person name="Labutti K."/>
            <person name="Salamov A."/>
            <person name="Andreopoulos B."/>
            <person name="Baker S."/>
            <person name="Barry K."/>
            <person name="Bills G."/>
            <person name="Bluhm B."/>
            <person name="Cannon C."/>
            <person name="Castanera R."/>
            <person name="Culley D."/>
            <person name="Daum C."/>
            <person name="Ezra D."/>
            <person name="Gonzalez J."/>
            <person name="Henrissat B."/>
            <person name="Kuo A."/>
            <person name="Liang C."/>
            <person name="Lipzen A."/>
            <person name="Lutzoni F."/>
            <person name="Magnuson J."/>
            <person name="Mondo S."/>
            <person name="Nolan M."/>
            <person name="Ohm R."/>
            <person name="Pangilinan J."/>
            <person name="Park H.-J."/>
            <person name="Ramirez L."/>
            <person name="Alfaro M."/>
            <person name="Sun H."/>
            <person name="Tritt A."/>
            <person name="Yoshinaga Y."/>
            <person name="Zwiers L.-H."/>
            <person name="Turgeon B."/>
            <person name="Goodwin S."/>
            <person name="Spatafora J."/>
            <person name="Crous P."/>
            <person name="Grigoriev I."/>
        </authorList>
    </citation>
    <scope>NUCLEOTIDE SEQUENCE</scope>
    <source>
        <strain evidence="1">ATCC 16933</strain>
    </source>
</reference>
<name>A0A6A6NVB6_9PEZI</name>
<evidence type="ECO:0000313" key="1">
    <source>
        <dbReference type="EMBL" id="KAF2455725.1"/>
    </source>
</evidence>
<proteinExistence type="predicted"/>
<dbReference type="OrthoDB" id="7464126at2759"/>